<dbReference type="EMBL" id="JBEVCJ010000005">
    <property type="protein sequence ID" value="MET1254822.1"/>
    <property type="molecule type" value="Genomic_DNA"/>
</dbReference>
<organism evidence="1 2">
    <name type="scientific">Aliikangiella maris</name>
    <dbReference type="NCBI Taxonomy" id="3162458"/>
    <lineage>
        <taxon>Bacteria</taxon>
        <taxon>Pseudomonadati</taxon>
        <taxon>Pseudomonadota</taxon>
        <taxon>Gammaproteobacteria</taxon>
        <taxon>Oceanospirillales</taxon>
        <taxon>Pleioneaceae</taxon>
        <taxon>Aliikangiella</taxon>
    </lineage>
</organism>
<comment type="caution">
    <text evidence="1">The sequence shown here is derived from an EMBL/GenBank/DDBJ whole genome shotgun (WGS) entry which is preliminary data.</text>
</comment>
<dbReference type="Proteomes" id="UP001548189">
    <property type="component" value="Unassembled WGS sequence"/>
</dbReference>
<accession>A0ABV2BSA9</accession>
<evidence type="ECO:0000313" key="1">
    <source>
        <dbReference type="EMBL" id="MET1254822.1"/>
    </source>
</evidence>
<evidence type="ECO:0000313" key="2">
    <source>
        <dbReference type="Proteomes" id="UP001548189"/>
    </source>
</evidence>
<protein>
    <submittedName>
        <fullName evidence="1">Uncharacterized protein</fullName>
    </submittedName>
</protein>
<sequence length="100" mass="10695">MRTLNLNELNHVAGGSIGSNDVTNLSINGNIDTFAESVCDSGRVDQYSLSVEAKLDTKFLKGEIKGEVQIKCNTSNTKDTNTNTNPTSTDGGKKTDQKKG</sequence>
<reference evidence="1 2" key="1">
    <citation type="submission" date="2024-06" db="EMBL/GenBank/DDBJ databases">
        <authorList>
            <person name="Li F."/>
        </authorList>
    </citation>
    <scope>NUCLEOTIDE SEQUENCE [LARGE SCALE GENOMIC DNA]</scope>
    <source>
        <strain evidence="1 2">GXAS 311</strain>
    </source>
</reference>
<name>A0ABV2BSA9_9GAMM</name>
<proteinExistence type="predicted"/>
<gene>
    <name evidence="1" type="ORF">ABVT43_06785</name>
</gene>
<keyword evidence="2" id="KW-1185">Reference proteome</keyword>